<protein>
    <submittedName>
        <fullName evidence="1">Uncharacterized protein</fullName>
    </submittedName>
</protein>
<gene>
    <name evidence="1" type="ORF">UABAM_05947</name>
</gene>
<dbReference type="InterPro" id="IPR011034">
    <property type="entry name" value="Formyl_transferase-like_C_sf"/>
</dbReference>
<dbReference type="RefSeq" id="WP_151971552.1">
    <property type="nucleotide sequence ID" value="NZ_AP019860.1"/>
</dbReference>
<dbReference type="Proteomes" id="UP000326354">
    <property type="component" value="Chromosome"/>
</dbReference>
<name>A0A5S9IVX9_UABAM</name>
<proteinExistence type="predicted"/>
<dbReference type="SUPFAM" id="SSF50486">
    <property type="entry name" value="FMT C-terminal domain-like"/>
    <property type="match status" value="1"/>
</dbReference>
<keyword evidence="2" id="KW-1185">Reference proteome</keyword>
<organism evidence="1 2">
    <name type="scientific">Uabimicrobium amorphum</name>
    <dbReference type="NCBI Taxonomy" id="2596890"/>
    <lineage>
        <taxon>Bacteria</taxon>
        <taxon>Pseudomonadati</taxon>
        <taxon>Planctomycetota</taxon>
        <taxon>Candidatus Uabimicrobiia</taxon>
        <taxon>Candidatus Uabimicrobiales</taxon>
        <taxon>Candidatus Uabimicrobiaceae</taxon>
        <taxon>Candidatus Uabimicrobium</taxon>
    </lineage>
</organism>
<dbReference type="KEGG" id="uam:UABAM_05947"/>
<accession>A0A5S9IVX9</accession>
<sequence>MQLLTTRPQNKSVSLWFEEIADCLLNKVRLIINGEQYRFVEIEFYYQNQSDHCDPSVHCDPMQKTNEKWYFHRSGGTYKGGTFKGMDITFAENDVFGGIIIRGIENESGDVIDGPCLCVDHILQKTNCATVAELDKRVSDYDVWDIKSPLHIKTNDELSKREITASPRVGLTLAYRDKAPQMSEYIMKNYRYLSVPRKTKKGKVYMVLALHAQGKISEEIRDAVGSTKKAIGGYIGFFQEGQKHKDFSAYIGKKLDAKLTAQLYGTWWEIYGKKQST</sequence>
<dbReference type="OrthoDB" id="278290at2"/>
<dbReference type="EMBL" id="AP019860">
    <property type="protein sequence ID" value="BBM87535.1"/>
    <property type="molecule type" value="Genomic_DNA"/>
</dbReference>
<evidence type="ECO:0000313" key="2">
    <source>
        <dbReference type="Proteomes" id="UP000326354"/>
    </source>
</evidence>
<dbReference type="GO" id="GO:0003824">
    <property type="term" value="F:catalytic activity"/>
    <property type="evidence" value="ECO:0007669"/>
    <property type="project" value="InterPro"/>
</dbReference>
<reference evidence="1 2" key="1">
    <citation type="submission" date="2019-08" db="EMBL/GenBank/DDBJ databases">
        <title>Complete genome sequence of Candidatus Uab amorphum.</title>
        <authorList>
            <person name="Shiratori T."/>
            <person name="Suzuki S."/>
            <person name="Kakizawa Y."/>
            <person name="Ishida K."/>
        </authorList>
    </citation>
    <scope>NUCLEOTIDE SEQUENCE [LARGE SCALE GENOMIC DNA]</scope>
    <source>
        <strain evidence="1 2">SRT547</strain>
    </source>
</reference>
<evidence type="ECO:0000313" key="1">
    <source>
        <dbReference type="EMBL" id="BBM87535.1"/>
    </source>
</evidence>
<dbReference type="AlphaFoldDB" id="A0A5S9IVX9"/>